<evidence type="ECO:0000256" key="3">
    <source>
        <dbReference type="ARBA" id="ARBA00022679"/>
    </source>
</evidence>
<keyword evidence="3" id="KW-0808">Transferase</keyword>
<evidence type="ECO:0000256" key="1">
    <source>
        <dbReference type="ARBA" id="ARBA00006739"/>
    </source>
</evidence>
<dbReference type="AlphaFoldDB" id="A0A328UJM8"/>
<dbReference type="Pfam" id="PF13641">
    <property type="entry name" value="Glyco_tranf_2_3"/>
    <property type="match status" value="1"/>
</dbReference>
<feature type="compositionally biased region" description="Basic and acidic residues" evidence="4">
    <location>
        <begin position="399"/>
        <end position="410"/>
    </location>
</feature>
<dbReference type="PANTHER" id="PTHR43630:SF1">
    <property type="entry name" value="POLY-BETA-1,6-N-ACETYL-D-GLUCOSAMINE SYNTHASE"/>
    <property type="match status" value="1"/>
</dbReference>
<reference evidence="6 7" key="1">
    <citation type="submission" date="2018-06" db="EMBL/GenBank/DDBJ databases">
        <title>Noncontiguous genome sequence of Ruminococcaceae bacterium ASD2818.</title>
        <authorList>
            <person name="Chaplin A.V."/>
            <person name="Sokolova S.R."/>
            <person name="Kochetkova T.O."/>
            <person name="Goltsov A.Y."/>
            <person name="Trofimov D.Y."/>
            <person name="Efimov B.A."/>
        </authorList>
    </citation>
    <scope>NUCLEOTIDE SEQUENCE [LARGE SCALE GENOMIC DNA]</scope>
    <source>
        <strain evidence="6 7">ASD2818</strain>
    </source>
</reference>
<evidence type="ECO:0000256" key="5">
    <source>
        <dbReference type="SAM" id="Phobius"/>
    </source>
</evidence>
<comment type="similarity">
    <text evidence="1">Belongs to the glycosyltransferase 2 family.</text>
</comment>
<dbReference type="CDD" id="cd06438">
    <property type="entry name" value="EpsO_like"/>
    <property type="match status" value="1"/>
</dbReference>
<feature type="region of interest" description="Disordered" evidence="4">
    <location>
        <begin position="399"/>
        <end position="425"/>
    </location>
</feature>
<feature type="transmembrane region" description="Helical" evidence="5">
    <location>
        <begin position="296"/>
        <end position="321"/>
    </location>
</feature>
<proteinExistence type="inferred from homology"/>
<dbReference type="Proteomes" id="UP000249377">
    <property type="component" value="Unassembled WGS sequence"/>
</dbReference>
<dbReference type="EMBL" id="QLYR01000003">
    <property type="protein sequence ID" value="RAQ29215.1"/>
    <property type="molecule type" value="Genomic_DNA"/>
</dbReference>
<sequence>MKSILQGILTLIGLFFALYGLYFLIVFSGYFQKKKAFPPAAPKTRFAVLIAARNEEIVIGDLVDSLRQQAYPCELYDIFVIPNHCHDRTEEIARMHGAKIISCMVPVKSKGDVLRYAFQTLRNDPYDAYCIFDADNIADKHFLAAMNRAFCSGALVAQGYRESKNPGSSWISGGYSLYFRLMNECYNRPRAARHLPIFLGGTGFAISRECLRQIPWATSSMVEDCEYSLACILHDIKIEWVHDAVTYDEQPIRFGQSYHQRRRWSSGMLGLCRREAASLLKGQPAQKQRPQRLDAFLFLSAPAIQAASLLSPALLLILYLLDPRPEVLLYGFLLPNALSIVGTTLFAWILSKAGPKFNGAIWKGALFFWLFITTWSCIHLIGLFKRTGEWKEIRHTQHADRRLSPAEPAKRSKARRKRALSEPLI</sequence>
<feature type="transmembrane region" description="Helical" evidence="5">
    <location>
        <begin position="361"/>
        <end position="384"/>
    </location>
</feature>
<comment type="caution">
    <text evidence="6">The sequence shown here is derived from an EMBL/GenBank/DDBJ whole genome shotgun (WGS) entry which is preliminary data.</text>
</comment>
<keyword evidence="5" id="KW-0812">Transmembrane</keyword>
<keyword evidence="2" id="KW-0328">Glycosyltransferase</keyword>
<gene>
    <name evidence="6" type="ORF">DPQ25_06920</name>
</gene>
<evidence type="ECO:0000256" key="2">
    <source>
        <dbReference type="ARBA" id="ARBA00022676"/>
    </source>
</evidence>
<name>A0A328UJM8_9FIRM</name>
<feature type="transmembrane region" description="Helical" evidence="5">
    <location>
        <begin position="328"/>
        <end position="349"/>
    </location>
</feature>
<evidence type="ECO:0000313" key="6">
    <source>
        <dbReference type="EMBL" id="RAQ29215.1"/>
    </source>
</evidence>
<organism evidence="6 7">
    <name type="scientific">Hydrogeniiclostridium mannosilyticum</name>
    <dbReference type="NCBI Taxonomy" id="2764322"/>
    <lineage>
        <taxon>Bacteria</taxon>
        <taxon>Bacillati</taxon>
        <taxon>Bacillota</taxon>
        <taxon>Clostridia</taxon>
        <taxon>Eubacteriales</taxon>
        <taxon>Acutalibacteraceae</taxon>
        <taxon>Hydrogeniiclostridium</taxon>
    </lineage>
</organism>
<protein>
    <recommendedName>
        <fullName evidence="8">Glycosyltransferase</fullName>
    </recommendedName>
</protein>
<dbReference type="RefSeq" id="WP_112332446.1">
    <property type="nucleotide sequence ID" value="NZ_JADPHD010000007.1"/>
</dbReference>
<evidence type="ECO:0000313" key="7">
    <source>
        <dbReference type="Proteomes" id="UP000249377"/>
    </source>
</evidence>
<dbReference type="SUPFAM" id="SSF53448">
    <property type="entry name" value="Nucleotide-diphospho-sugar transferases"/>
    <property type="match status" value="1"/>
</dbReference>
<evidence type="ECO:0000256" key="4">
    <source>
        <dbReference type="SAM" id="MobiDB-lite"/>
    </source>
</evidence>
<dbReference type="PANTHER" id="PTHR43630">
    <property type="entry name" value="POLY-BETA-1,6-N-ACETYL-D-GLUCOSAMINE SYNTHASE"/>
    <property type="match status" value="1"/>
</dbReference>
<evidence type="ECO:0008006" key="8">
    <source>
        <dbReference type="Google" id="ProtNLM"/>
    </source>
</evidence>
<keyword evidence="5" id="KW-1133">Transmembrane helix</keyword>
<dbReference type="InterPro" id="IPR029044">
    <property type="entry name" value="Nucleotide-diphossugar_trans"/>
</dbReference>
<dbReference type="Gene3D" id="3.90.550.10">
    <property type="entry name" value="Spore Coat Polysaccharide Biosynthesis Protein SpsA, Chain A"/>
    <property type="match status" value="1"/>
</dbReference>
<accession>A0A328UJM8</accession>
<keyword evidence="7" id="KW-1185">Reference proteome</keyword>
<feature type="transmembrane region" description="Helical" evidence="5">
    <location>
        <begin position="7"/>
        <end position="31"/>
    </location>
</feature>
<dbReference type="GO" id="GO:0016757">
    <property type="term" value="F:glycosyltransferase activity"/>
    <property type="evidence" value="ECO:0007669"/>
    <property type="project" value="UniProtKB-KW"/>
</dbReference>
<keyword evidence="5" id="KW-0472">Membrane</keyword>